<proteinExistence type="predicted"/>
<accession>A0A0H3AES6</accession>
<protein>
    <submittedName>
        <fullName evidence="1">Uncharacterized protein</fullName>
    </submittedName>
</protein>
<evidence type="ECO:0000313" key="2">
    <source>
        <dbReference type="Proteomes" id="UP000000249"/>
    </source>
</evidence>
<sequence>MTQMRVSCESKLGILPSVDKQLLIKLMTEKVRVDPNAWTTFFQQMTEI</sequence>
<evidence type="ECO:0000313" key="1">
    <source>
        <dbReference type="EMBL" id="ABQ18772.1"/>
    </source>
</evidence>
<organism evidence="1 2">
    <name type="scientific">Vibrio cholerae serotype O1 (strain ATCC 39541 / Classical Ogawa 395 / O395)</name>
    <dbReference type="NCBI Taxonomy" id="345073"/>
    <lineage>
        <taxon>Bacteria</taxon>
        <taxon>Pseudomonadati</taxon>
        <taxon>Pseudomonadota</taxon>
        <taxon>Gammaproteobacteria</taxon>
        <taxon>Vibrionales</taxon>
        <taxon>Vibrionaceae</taxon>
        <taxon>Vibrio</taxon>
    </lineage>
</organism>
<name>A0A0H3AES6_VIBC3</name>
<dbReference type="Proteomes" id="UP000000249">
    <property type="component" value="Chromosome 2"/>
</dbReference>
<dbReference type="EMBL" id="CP000626">
    <property type="protein sequence ID" value="ABQ18772.1"/>
    <property type="molecule type" value="Genomic_DNA"/>
</dbReference>
<gene>
    <name evidence="1" type="ordered locus">VC0395_0645</name>
</gene>
<reference evidence="1 2" key="1">
    <citation type="submission" date="2007-03" db="EMBL/GenBank/DDBJ databases">
        <authorList>
            <person name="Heidelberg J."/>
        </authorList>
    </citation>
    <scope>NUCLEOTIDE SEQUENCE [LARGE SCALE GENOMIC DNA]</scope>
    <source>
        <strain evidence="2">ATCC 39541 / Classical Ogawa 395 / O395</strain>
    </source>
</reference>
<dbReference type="KEGG" id="vco:VC0395_0645"/>
<dbReference type="AlphaFoldDB" id="A0A0H3AES6"/>